<keyword evidence="4" id="KW-0808">Transferase</keyword>
<dbReference type="InterPro" id="IPR004358">
    <property type="entry name" value="Sig_transdc_His_kin-like_C"/>
</dbReference>
<feature type="domain" description="Histidine kinase" evidence="7">
    <location>
        <begin position="1"/>
        <end position="173"/>
    </location>
</feature>
<evidence type="ECO:0000313" key="9">
    <source>
        <dbReference type="Proteomes" id="UP000189670"/>
    </source>
</evidence>
<evidence type="ECO:0000256" key="3">
    <source>
        <dbReference type="ARBA" id="ARBA00022553"/>
    </source>
</evidence>
<comment type="caution">
    <text evidence="8">The sequence shown here is derived from an EMBL/GenBank/DDBJ whole genome shotgun (WGS) entry which is preliminary data.</text>
</comment>
<dbReference type="InterPro" id="IPR050736">
    <property type="entry name" value="Sensor_HK_Regulatory"/>
</dbReference>
<dbReference type="PANTHER" id="PTHR43711:SF1">
    <property type="entry name" value="HISTIDINE KINASE 1"/>
    <property type="match status" value="1"/>
</dbReference>
<dbReference type="InterPro" id="IPR003594">
    <property type="entry name" value="HATPase_dom"/>
</dbReference>
<dbReference type="InterPro" id="IPR036890">
    <property type="entry name" value="HATPase_C_sf"/>
</dbReference>
<dbReference type="SMART" id="SM00387">
    <property type="entry name" value="HATPase_c"/>
    <property type="match status" value="1"/>
</dbReference>
<dbReference type="FunFam" id="3.30.565.10:FF:000010">
    <property type="entry name" value="Sensor histidine kinase RcsC"/>
    <property type="match status" value="1"/>
</dbReference>
<accession>A0A1V1P699</accession>
<dbReference type="Pfam" id="PF02518">
    <property type="entry name" value="HATPase_c"/>
    <property type="match status" value="1"/>
</dbReference>
<protein>
    <recommendedName>
        <fullName evidence="2">histidine kinase</fullName>
        <ecNumber evidence="2">2.7.13.3</ecNumber>
    </recommendedName>
</protein>
<sequence>MLLINDILDLSKIDAGKMKLQIADFYFHDFLQRIKDICQVLARKKNIELTINVSQACPVCVKGDEKRLRQVLLNLINNAIKYTDKGTVSFEVLRVNSLIRFVVNDTGVGIPQDKLQYIFEPFHQLDNQPQQSEGTGLGLAISQRIIELMDSKIFVSSRLNKGSSFWFEIDLPEVFTKKKKEKESINGRQFMVMDIVC</sequence>
<proteinExistence type="predicted"/>
<dbReference type="EC" id="2.7.13.3" evidence="2"/>
<keyword evidence="6" id="KW-0902">Two-component regulatory system</keyword>
<evidence type="ECO:0000256" key="4">
    <source>
        <dbReference type="ARBA" id="ARBA00022679"/>
    </source>
</evidence>
<evidence type="ECO:0000256" key="5">
    <source>
        <dbReference type="ARBA" id="ARBA00022777"/>
    </source>
</evidence>
<dbReference type="PROSITE" id="PS50109">
    <property type="entry name" value="HIS_KIN"/>
    <property type="match status" value="1"/>
</dbReference>
<keyword evidence="5" id="KW-0418">Kinase</keyword>
<comment type="catalytic activity">
    <reaction evidence="1">
        <text>ATP + protein L-histidine = ADP + protein N-phospho-L-histidine.</text>
        <dbReference type="EC" id="2.7.13.3"/>
    </reaction>
</comment>
<dbReference type="GO" id="GO:0000160">
    <property type="term" value="P:phosphorelay signal transduction system"/>
    <property type="evidence" value="ECO:0007669"/>
    <property type="project" value="UniProtKB-KW"/>
</dbReference>
<dbReference type="InterPro" id="IPR005467">
    <property type="entry name" value="His_kinase_dom"/>
</dbReference>
<evidence type="ECO:0000256" key="2">
    <source>
        <dbReference type="ARBA" id="ARBA00012438"/>
    </source>
</evidence>
<evidence type="ECO:0000256" key="1">
    <source>
        <dbReference type="ARBA" id="ARBA00000085"/>
    </source>
</evidence>
<dbReference type="AlphaFoldDB" id="A0A1V1P699"/>
<dbReference type="Proteomes" id="UP000189670">
    <property type="component" value="Unassembled WGS sequence"/>
</dbReference>
<dbReference type="Gene3D" id="3.30.565.10">
    <property type="entry name" value="Histidine kinase-like ATPase, C-terminal domain"/>
    <property type="match status" value="1"/>
</dbReference>
<evidence type="ECO:0000313" key="8">
    <source>
        <dbReference type="EMBL" id="ETR70318.1"/>
    </source>
</evidence>
<dbReference type="CDD" id="cd16922">
    <property type="entry name" value="HATPase_EvgS-ArcB-TorS-like"/>
    <property type="match status" value="1"/>
</dbReference>
<dbReference type="SUPFAM" id="SSF55874">
    <property type="entry name" value="ATPase domain of HSP90 chaperone/DNA topoisomerase II/histidine kinase"/>
    <property type="match status" value="1"/>
</dbReference>
<name>A0A1V1P699_9BACT</name>
<evidence type="ECO:0000259" key="7">
    <source>
        <dbReference type="PROSITE" id="PS50109"/>
    </source>
</evidence>
<keyword evidence="3" id="KW-0597">Phosphoprotein</keyword>
<dbReference type="EMBL" id="ATBP01000444">
    <property type="protein sequence ID" value="ETR70318.1"/>
    <property type="molecule type" value="Genomic_DNA"/>
</dbReference>
<dbReference type="GO" id="GO:0004673">
    <property type="term" value="F:protein histidine kinase activity"/>
    <property type="evidence" value="ECO:0007669"/>
    <property type="project" value="UniProtKB-EC"/>
</dbReference>
<reference evidence="9" key="1">
    <citation type="submission" date="2012-11" db="EMBL/GenBank/DDBJ databases">
        <authorList>
            <person name="Lucero-Rivera Y.E."/>
            <person name="Tovar-Ramirez D."/>
        </authorList>
    </citation>
    <scope>NUCLEOTIDE SEQUENCE [LARGE SCALE GENOMIC DNA]</scope>
    <source>
        <strain evidence="9">Araruama</strain>
    </source>
</reference>
<dbReference type="PANTHER" id="PTHR43711">
    <property type="entry name" value="TWO-COMPONENT HISTIDINE KINASE"/>
    <property type="match status" value="1"/>
</dbReference>
<dbReference type="PRINTS" id="PR00344">
    <property type="entry name" value="BCTRLSENSOR"/>
</dbReference>
<organism evidence="8 9">
    <name type="scientific">Candidatus Magnetoglobus multicellularis str. Araruama</name>
    <dbReference type="NCBI Taxonomy" id="890399"/>
    <lineage>
        <taxon>Bacteria</taxon>
        <taxon>Pseudomonadati</taxon>
        <taxon>Thermodesulfobacteriota</taxon>
        <taxon>Desulfobacteria</taxon>
        <taxon>Desulfobacterales</taxon>
        <taxon>Desulfobacteraceae</taxon>
        <taxon>Candidatus Magnetoglobus</taxon>
    </lineage>
</organism>
<gene>
    <name evidence="8" type="ORF">OMM_03330</name>
</gene>
<evidence type="ECO:0000256" key="6">
    <source>
        <dbReference type="ARBA" id="ARBA00023012"/>
    </source>
</evidence>